<dbReference type="PANTHER" id="PTHR21237">
    <property type="entry name" value="GRPE PROTEIN"/>
    <property type="match status" value="1"/>
</dbReference>
<comment type="caution">
    <text evidence="7">The sequence shown here is derived from an EMBL/GenBank/DDBJ whole genome shotgun (WGS) entry which is preliminary data.</text>
</comment>
<dbReference type="EMBL" id="BAABEZ010000024">
    <property type="protein sequence ID" value="GAA4457825.1"/>
    <property type="molecule type" value="Genomic_DNA"/>
</dbReference>
<dbReference type="SUPFAM" id="SSF51064">
    <property type="entry name" value="Head domain of nucleotide exchange factor GrpE"/>
    <property type="match status" value="1"/>
</dbReference>
<dbReference type="CDD" id="cd00446">
    <property type="entry name" value="GrpE"/>
    <property type="match status" value="1"/>
</dbReference>
<dbReference type="InterPro" id="IPR013805">
    <property type="entry name" value="GrpE_CC"/>
</dbReference>
<dbReference type="RefSeq" id="WP_344827740.1">
    <property type="nucleotide sequence ID" value="NZ_BAABEZ010000024.1"/>
</dbReference>
<dbReference type="InterPro" id="IPR009012">
    <property type="entry name" value="GrpE_head"/>
</dbReference>
<gene>
    <name evidence="3" type="primary">grpE</name>
    <name evidence="7" type="ORF">GCM10023092_25120</name>
</gene>
<evidence type="ECO:0000256" key="4">
    <source>
        <dbReference type="RuleBase" id="RU000639"/>
    </source>
</evidence>
<reference evidence="8" key="1">
    <citation type="journal article" date="2019" name="Int. J. Syst. Evol. Microbiol.">
        <title>The Global Catalogue of Microorganisms (GCM) 10K type strain sequencing project: providing services to taxonomists for standard genome sequencing and annotation.</title>
        <authorList>
            <consortium name="The Broad Institute Genomics Platform"/>
            <consortium name="The Broad Institute Genome Sequencing Center for Infectious Disease"/>
            <person name="Wu L."/>
            <person name="Ma J."/>
        </authorList>
    </citation>
    <scope>NUCLEOTIDE SEQUENCE [LARGE SCALE GENOMIC DNA]</scope>
    <source>
        <strain evidence="8">JCM 31921</strain>
    </source>
</reference>
<keyword evidence="8" id="KW-1185">Reference proteome</keyword>
<dbReference type="Pfam" id="PF01025">
    <property type="entry name" value="GrpE"/>
    <property type="match status" value="1"/>
</dbReference>
<comment type="subunit">
    <text evidence="3">Homodimer.</text>
</comment>
<dbReference type="SUPFAM" id="SSF58014">
    <property type="entry name" value="Coiled-coil domain of nucleotide exchange factor GrpE"/>
    <property type="match status" value="1"/>
</dbReference>
<feature type="compositionally biased region" description="Basic and acidic residues" evidence="6">
    <location>
        <begin position="8"/>
        <end position="20"/>
    </location>
</feature>
<keyword evidence="2 3" id="KW-0143">Chaperone</keyword>
<comment type="similarity">
    <text evidence="1 3 5">Belongs to the GrpE family.</text>
</comment>
<comment type="subcellular location">
    <subcellularLocation>
        <location evidence="3">Cytoplasm</location>
    </subcellularLocation>
</comment>
<dbReference type="PANTHER" id="PTHR21237:SF23">
    <property type="entry name" value="GRPE PROTEIN HOMOLOG, MITOCHONDRIAL"/>
    <property type="match status" value="1"/>
</dbReference>
<name>A0ABP8MXJ4_9BACT</name>
<keyword evidence="3 4" id="KW-0346">Stress response</keyword>
<dbReference type="Proteomes" id="UP001501410">
    <property type="component" value="Unassembled WGS sequence"/>
</dbReference>
<proteinExistence type="inferred from homology"/>
<keyword evidence="3" id="KW-0963">Cytoplasm</keyword>
<dbReference type="PROSITE" id="PS01071">
    <property type="entry name" value="GRPE"/>
    <property type="match status" value="1"/>
</dbReference>
<evidence type="ECO:0000256" key="6">
    <source>
        <dbReference type="SAM" id="MobiDB-lite"/>
    </source>
</evidence>
<dbReference type="InterPro" id="IPR000740">
    <property type="entry name" value="GrpE"/>
</dbReference>
<comment type="function">
    <text evidence="3 4">Participates actively in the response to hyperosmotic and heat shock by preventing the aggregation of stress-denatured proteins, in association with DnaK and GrpE. It is the nucleotide exchange factor for DnaK and may function as a thermosensor. Unfolded proteins bind initially to DnaJ; upon interaction with the DnaJ-bound protein, DnaK hydrolyzes its bound ATP, resulting in the formation of a stable complex. GrpE releases ADP from DnaK; ATP binding to DnaK triggers the release of the substrate protein, thus completing the reaction cycle. Several rounds of ATP-dependent interactions between DnaJ, DnaK and GrpE are required for fully efficient folding.</text>
</comment>
<dbReference type="PRINTS" id="PR00773">
    <property type="entry name" value="GRPEPROTEIN"/>
</dbReference>
<feature type="compositionally biased region" description="Low complexity" evidence="6">
    <location>
        <begin position="27"/>
        <end position="42"/>
    </location>
</feature>
<accession>A0ABP8MXJ4</accession>
<evidence type="ECO:0000256" key="1">
    <source>
        <dbReference type="ARBA" id="ARBA00009054"/>
    </source>
</evidence>
<evidence type="ECO:0000313" key="8">
    <source>
        <dbReference type="Proteomes" id="UP001501410"/>
    </source>
</evidence>
<evidence type="ECO:0000256" key="3">
    <source>
        <dbReference type="HAMAP-Rule" id="MF_01151"/>
    </source>
</evidence>
<protein>
    <recommendedName>
        <fullName evidence="3 4">Protein GrpE</fullName>
    </recommendedName>
    <alternativeName>
        <fullName evidence="3">HSP-70 cofactor</fullName>
    </alternativeName>
</protein>
<dbReference type="HAMAP" id="MF_01151">
    <property type="entry name" value="GrpE"/>
    <property type="match status" value="1"/>
</dbReference>
<evidence type="ECO:0000256" key="2">
    <source>
        <dbReference type="ARBA" id="ARBA00023186"/>
    </source>
</evidence>
<organism evidence="7 8">
    <name type="scientific">Rurimicrobium arvi</name>
    <dbReference type="NCBI Taxonomy" id="2049916"/>
    <lineage>
        <taxon>Bacteria</taxon>
        <taxon>Pseudomonadati</taxon>
        <taxon>Bacteroidota</taxon>
        <taxon>Chitinophagia</taxon>
        <taxon>Chitinophagales</taxon>
        <taxon>Chitinophagaceae</taxon>
        <taxon>Rurimicrobium</taxon>
    </lineage>
</organism>
<feature type="region of interest" description="Disordered" evidence="6">
    <location>
        <begin position="1"/>
        <end position="47"/>
    </location>
</feature>
<sequence>MFFKKKKEAMSEMEINHEMEQEATTPSGEEQQEQASAEAPVSETDKLKAELEQSKDQYLRLVAEFDNFRKRTARERIELTQTASKDVMQSMLAVLDDSERAAKTMETATDITALKEGINLILGKLNSILSNKGLKAMDTKAGDVFDAEFHEAITEIPAPTPDLEGKVVDVIEKGYYLNDKLIRHAKVIVGK</sequence>
<evidence type="ECO:0000256" key="5">
    <source>
        <dbReference type="RuleBase" id="RU004478"/>
    </source>
</evidence>
<dbReference type="Gene3D" id="2.30.22.10">
    <property type="entry name" value="Head domain of nucleotide exchange factor GrpE"/>
    <property type="match status" value="1"/>
</dbReference>
<dbReference type="Gene3D" id="3.90.20.20">
    <property type="match status" value="1"/>
</dbReference>
<evidence type="ECO:0000313" key="7">
    <source>
        <dbReference type="EMBL" id="GAA4457825.1"/>
    </source>
</evidence>